<feature type="domain" description="DUF4190" evidence="3">
    <location>
        <begin position="46"/>
        <end position="96"/>
    </location>
</feature>
<dbReference type="InterPro" id="IPR038232">
    <property type="entry name" value="PknH-like_Extracell_sf"/>
</dbReference>
<evidence type="ECO:0000259" key="4">
    <source>
        <dbReference type="Pfam" id="PF14032"/>
    </source>
</evidence>
<dbReference type="Proteomes" id="UP001241092">
    <property type="component" value="Chromosome"/>
</dbReference>
<dbReference type="Pfam" id="PF13828">
    <property type="entry name" value="DUF4190"/>
    <property type="match status" value="1"/>
</dbReference>
<feature type="transmembrane region" description="Helical" evidence="2">
    <location>
        <begin position="81"/>
        <end position="103"/>
    </location>
</feature>
<name>A0AAI8TTQ3_MYCME</name>
<reference evidence="5" key="1">
    <citation type="submission" date="2023-03" db="EMBL/GenBank/DDBJ databases">
        <title>Draft genome sequence of a Mycolicibacterium mageritense strain H4_3_1 isolated from a hybrid biological-inorganic system reactor.</title>
        <authorList>
            <person name="Feng X."/>
            <person name="Kazama D."/>
            <person name="Sato K."/>
            <person name="Kobayashi H."/>
        </authorList>
    </citation>
    <scope>NUCLEOTIDE SEQUENCE</scope>
    <source>
        <strain evidence="5">H4_3_1</strain>
    </source>
</reference>
<keyword evidence="2" id="KW-0472">Membrane</keyword>
<dbReference type="EMBL" id="AP027452">
    <property type="protein sequence ID" value="BDY28370.1"/>
    <property type="molecule type" value="Genomic_DNA"/>
</dbReference>
<evidence type="ECO:0000259" key="3">
    <source>
        <dbReference type="Pfam" id="PF13828"/>
    </source>
</evidence>
<dbReference type="RefSeq" id="WP_286214867.1">
    <property type="nucleotide sequence ID" value="NZ_AP027452.1"/>
</dbReference>
<protein>
    <recommendedName>
        <fullName evidence="7">DUF4190 domain-containing protein</fullName>
    </recommendedName>
</protein>
<evidence type="ECO:0000313" key="6">
    <source>
        <dbReference type="Proteomes" id="UP001241092"/>
    </source>
</evidence>
<dbReference type="InterPro" id="IPR026954">
    <property type="entry name" value="PknH-like_Extracell"/>
</dbReference>
<feature type="compositionally biased region" description="Low complexity" evidence="1">
    <location>
        <begin position="119"/>
        <end position="129"/>
    </location>
</feature>
<dbReference type="Pfam" id="PF14032">
    <property type="entry name" value="PknH_C"/>
    <property type="match status" value="1"/>
</dbReference>
<evidence type="ECO:0000313" key="5">
    <source>
        <dbReference type="EMBL" id="BDY28370.1"/>
    </source>
</evidence>
<feature type="transmembrane region" description="Helical" evidence="2">
    <location>
        <begin position="43"/>
        <end position="69"/>
    </location>
</feature>
<feature type="region of interest" description="Disordered" evidence="1">
    <location>
        <begin position="108"/>
        <end position="133"/>
    </location>
</feature>
<keyword evidence="2" id="KW-1133">Transmembrane helix</keyword>
<proteinExistence type="predicted"/>
<dbReference type="AlphaFoldDB" id="A0AAI8TTQ3"/>
<feature type="domain" description="PknH-like extracellular" evidence="4">
    <location>
        <begin position="136"/>
        <end position="335"/>
    </location>
</feature>
<organism evidence="5 6">
    <name type="scientific">Mycolicibacterium mageritense</name>
    <name type="common">Mycobacterium mageritense</name>
    <dbReference type="NCBI Taxonomy" id="53462"/>
    <lineage>
        <taxon>Bacteria</taxon>
        <taxon>Bacillati</taxon>
        <taxon>Actinomycetota</taxon>
        <taxon>Actinomycetes</taxon>
        <taxon>Mycobacteriales</taxon>
        <taxon>Mycobacteriaceae</taxon>
        <taxon>Mycolicibacterium</taxon>
    </lineage>
</organism>
<evidence type="ECO:0008006" key="7">
    <source>
        <dbReference type="Google" id="ProtNLM"/>
    </source>
</evidence>
<evidence type="ECO:0000256" key="2">
    <source>
        <dbReference type="SAM" id="Phobius"/>
    </source>
</evidence>
<evidence type="ECO:0000256" key="1">
    <source>
        <dbReference type="SAM" id="MobiDB-lite"/>
    </source>
</evidence>
<sequence length="338" mass="35011">MTFGPHGDPFGGAPFGQFPGGQQPYGGPPIVTAPPPPAEMNTLATLSLIFAFVFAPAGAVLGHLGLAQIKRTGQRGRDRALIGIVLSYVFIVAAVAALVVWAVRPAPSDTTAEPAISGTTPPATTSSSTAPPPPLVTRAQLPNLPLSLDEVKRLMPNLDETYTATDTSDELNGSPGVATVPENCRPALFAGASEVYTNSAGMATFSRSVTSPNVDTLLKSGGVEERVMLYPNAAAAQAQADALEKLWQGCVGALTQTLDYGRGTVRYQVDPVSRAPGDQSIVMLKATMIEGPRGLDGIRNVRAIAAKSNVLIDLVVFSQNPGSSAEDITAAILARIPG</sequence>
<dbReference type="Gene3D" id="3.40.1000.70">
    <property type="entry name" value="PknH-like extracellular domain"/>
    <property type="match status" value="1"/>
</dbReference>
<dbReference type="InterPro" id="IPR025241">
    <property type="entry name" value="DUF4190"/>
</dbReference>
<keyword evidence="2" id="KW-0812">Transmembrane</keyword>
<gene>
    <name evidence="5" type="ORF">hbim_02304</name>
</gene>
<accession>A0AAI8TTQ3</accession>